<evidence type="ECO:0000256" key="2">
    <source>
        <dbReference type="ARBA" id="ARBA00022908"/>
    </source>
</evidence>
<evidence type="ECO:0000256" key="4">
    <source>
        <dbReference type="ARBA" id="ARBA00023172"/>
    </source>
</evidence>
<evidence type="ECO:0000256" key="1">
    <source>
        <dbReference type="ARBA" id="ARBA00008857"/>
    </source>
</evidence>
<dbReference type="Pfam" id="PF00589">
    <property type="entry name" value="Phage_integrase"/>
    <property type="match status" value="1"/>
</dbReference>
<dbReference type="GO" id="GO:0006310">
    <property type="term" value="P:DNA recombination"/>
    <property type="evidence" value="ECO:0007669"/>
    <property type="project" value="UniProtKB-KW"/>
</dbReference>
<name>A0A841HUI2_9GAMM</name>
<dbReference type="PROSITE" id="PS51898">
    <property type="entry name" value="TYR_RECOMBINASE"/>
    <property type="match status" value="1"/>
</dbReference>
<dbReference type="Gene3D" id="1.10.150.130">
    <property type="match status" value="1"/>
</dbReference>
<dbReference type="PANTHER" id="PTHR30349">
    <property type="entry name" value="PHAGE INTEGRASE-RELATED"/>
    <property type="match status" value="1"/>
</dbReference>
<dbReference type="SUPFAM" id="SSF56349">
    <property type="entry name" value="DNA breaking-rejoining enzymes"/>
    <property type="match status" value="1"/>
</dbReference>
<keyword evidence="2" id="KW-0229">DNA integration</keyword>
<dbReference type="InterPro" id="IPR050090">
    <property type="entry name" value="Tyrosine_recombinase_XerCD"/>
</dbReference>
<evidence type="ECO:0000313" key="8">
    <source>
        <dbReference type="Proteomes" id="UP000588068"/>
    </source>
</evidence>
<accession>A0A841HUI2</accession>
<proteinExistence type="inferred from homology"/>
<dbReference type="InterPro" id="IPR013762">
    <property type="entry name" value="Integrase-like_cat_sf"/>
</dbReference>
<dbReference type="RefSeq" id="WP_184335043.1">
    <property type="nucleotide sequence ID" value="NZ_JACHHZ010000006.1"/>
</dbReference>
<keyword evidence="8" id="KW-1185">Reference proteome</keyword>
<gene>
    <name evidence="7" type="ORF">HNQ60_004533</name>
</gene>
<comment type="similarity">
    <text evidence="1">Belongs to the 'phage' integrase family.</text>
</comment>
<keyword evidence="3" id="KW-0238">DNA-binding</keyword>
<protein>
    <submittedName>
        <fullName evidence="7">Integrase</fullName>
    </submittedName>
</protein>
<sequence length="390" mass="44192">MGNRKTSGLTKRGGIWHIDKIVRGTRIRESTGTSEIGEAEALLARRIEEARNASLFGVRPDRTFRVAATKFLKENQHKRTIDNDAMHLKRLDPFIGHLWLRQVHMGTLQSFIDKRRSEGVKTLTINLAMTTVRRILNLAANEWRDELGMTWLQQAPKIKMLPVTDKRSPYPLSREEQAMLFQQLPDYLARMALFKVNTGCREQEVCGLKWSDEVPVPELGTSVFIISGERVKNDEDRLVVLNRVAHSIIESVRGMHSEFVFARLPTARKGASEDELASRTPVPIVKMNTTAWKAARERAASEWESRHGEPAPDGFRRARVHDLKHTFGRRLRSAGVSFEDRQDLLGHKSGRITTHYSAAEVSNLVSAAEKACSDESHKGPTITCLRRRSS</sequence>
<comment type="caution">
    <text evidence="7">The sequence shown here is derived from an EMBL/GenBank/DDBJ whole genome shotgun (WGS) entry which is preliminary data.</text>
</comment>
<dbReference type="InterPro" id="IPR010998">
    <property type="entry name" value="Integrase_recombinase_N"/>
</dbReference>
<evidence type="ECO:0000259" key="6">
    <source>
        <dbReference type="PROSITE" id="PS51898"/>
    </source>
</evidence>
<dbReference type="InterPro" id="IPR002104">
    <property type="entry name" value="Integrase_catalytic"/>
</dbReference>
<dbReference type="GO" id="GO:0015074">
    <property type="term" value="P:DNA integration"/>
    <property type="evidence" value="ECO:0007669"/>
    <property type="project" value="UniProtKB-KW"/>
</dbReference>
<evidence type="ECO:0000256" key="5">
    <source>
        <dbReference type="SAM" id="MobiDB-lite"/>
    </source>
</evidence>
<dbReference type="PANTHER" id="PTHR30349:SF64">
    <property type="entry name" value="PROPHAGE INTEGRASE INTD-RELATED"/>
    <property type="match status" value="1"/>
</dbReference>
<evidence type="ECO:0000256" key="3">
    <source>
        <dbReference type="ARBA" id="ARBA00023125"/>
    </source>
</evidence>
<organism evidence="7 8">
    <name type="scientific">Povalibacter uvarum</name>
    <dbReference type="NCBI Taxonomy" id="732238"/>
    <lineage>
        <taxon>Bacteria</taxon>
        <taxon>Pseudomonadati</taxon>
        <taxon>Pseudomonadota</taxon>
        <taxon>Gammaproteobacteria</taxon>
        <taxon>Steroidobacterales</taxon>
        <taxon>Steroidobacteraceae</taxon>
        <taxon>Povalibacter</taxon>
    </lineage>
</organism>
<reference evidence="7 8" key="1">
    <citation type="submission" date="2020-08" db="EMBL/GenBank/DDBJ databases">
        <title>Genomic Encyclopedia of Type Strains, Phase IV (KMG-IV): sequencing the most valuable type-strain genomes for metagenomic binning, comparative biology and taxonomic classification.</title>
        <authorList>
            <person name="Goeker M."/>
        </authorList>
    </citation>
    <scope>NUCLEOTIDE SEQUENCE [LARGE SCALE GENOMIC DNA]</scope>
    <source>
        <strain evidence="7 8">DSM 26723</strain>
    </source>
</reference>
<dbReference type="GO" id="GO:0003677">
    <property type="term" value="F:DNA binding"/>
    <property type="evidence" value="ECO:0007669"/>
    <property type="project" value="UniProtKB-KW"/>
</dbReference>
<dbReference type="EMBL" id="JACHHZ010000006">
    <property type="protein sequence ID" value="MBB6095642.1"/>
    <property type="molecule type" value="Genomic_DNA"/>
</dbReference>
<feature type="domain" description="Tyr recombinase" evidence="6">
    <location>
        <begin position="167"/>
        <end position="369"/>
    </location>
</feature>
<feature type="region of interest" description="Disordered" evidence="5">
    <location>
        <begin position="371"/>
        <end position="390"/>
    </location>
</feature>
<dbReference type="Proteomes" id="UP000588068">
    <property type="component" value="Unassembled WGS sequence"/>
</dbReference>
<evidence type="ECO:0000313" key="7">
    <source>
        <dbReference type="EMBL" id="MBB6095642.1"/>
    </source>
</evidence>
<dbReference type="AlphaFoldDB" id="A0A841HUI2"/>
<dbReference type="InterPro" id="IPR011010">
    <property type="entry name" value="DNA_brk_join_enz"/>
</dbReference>
<dbReference type="Gene3D" id="1.10.443.10">
    <property type="entry name" value="Intergrase catalytic core"/>
    <property type="match status" value="1"/>
</dbReference>
<keyword evidence="4" id="KW-0233">DNA recombination</keyword>